<dbReference type="InterPro" id="IPR026960">
    <property type="entry name" value="RVT-Znf"/>
</dbReference>
<evidence type="ECO:0000313" key="2">
    <source>
        <dbReference type="EMBL" id="KAL3740768.1"/>
    </source>
</evidence>
<protein>
    <recommendedName>
        <fullName evidence="1">Reverse transcriptase zinc-binding domain-containing protein</fullName>
    </recommendedName>
</protein>
<comment type="caution">
    <text evidence="2">The sequence shown here is derived from an EMBL/GenBank/DDBJ whole genome shotgun (WGS) entry which is preliminary data.</text>
</comment>
<dbReference type="Pfam" id="PF13966">
    <property type="entry name" value="zf-RVT"/>
    <property type="match status" value="1"/>
</dbReference>
<dbReference type="Proteomes" id="UP001634007">
    <property type="component" value="Unassembled WGS sequence"/>
</dbReference>
<dbReference type="AlphaFoldDB" id="A0ABD3KRE5"/>
<evidence type="ECO:0000259" key="1">
    <source>
        <dbReference type="Pfam" id="PF13966"/>
    </source>
</evidence>
<keyword evidence="3" id="KW-1185">Reference proteome</keyword>
<feature type="domain" description="Reverse transcriptase zinc-binding" evidence="1">
    <location>
        <begin position="88"/>
        <end position="169"/>
    </location>
</feature>
<name>A0ABD3KRE5_EUCGL</name>
<dbReference type="PANTHER" id="PTHR36617:SF5">
    <property type="entry name" value="OS05G0421675 PROTEIN"/>
    <property type="match status" value="1"/>
</dbReference>
<proteinExistence type="predicted"/>
<evidence type="ECO:0000313" key="3">
    <source>
        <dbReference type="Proteomes" id="UP001634007"/>
    </source>
</evidence>
<dbReference type="EMBL" id="JBJKBG010000005">
    <property type="protein sequence ID" value="KAL3740768.1"/>
    <property type="molecule type" value="Genomic_DNA"/>
</dbReference>
<sequence>MAFYWKIGDGQTTSLWFDNWHTRGPLNLFFSDSLIYSSGLSRQACVADLFSDAGQALRWVLQSWGQPLPTLTNDPDRCCWRESSSGQFTMASAWNYIRKKRTRVHWYSFVWDNAIVPRYQLNLWLMAKRRLPTQDLLLAYGIIGNAACAFCKNVPDSLDHLFFDCCVTASVAFFWASRCNLPWRNRGWGENFKWATTYLMGKDFYKCIARFSFGALCHIIWKNRNDIIFRDQPLSIPAIKNHLFKVVRDKAITFRNVEDNFRNRRLQRSWSLDPIIFNGDP</sequence>
<dbReference type="PANTHER" id="PTHR36617">
    <property type="entry name" value="PROTEIN, PUTATIVE-RELATED"/>
    <property type="match status" value="1"/>
</dbReference>
<gene>
    <name evidence="2" type="ORF">ACJRO7_021963</name>
</gene>
<accession>A0ABD3KRE5</accession>
<reference evidence="2 3" key="1">
    <citation type="submission" date="2024-11" db="EMBL/GenBank/DDBJ databases">
        <title>Chromosome-level genome assembly of Eucalyptus globulus Labill. provides insights into its genome evolution.</title>
        <authorList>
            <person name="Li X."/>
        </authorList>
    </citation>
    <scope>NUCLEOTIDE SEQUENCE [LARGE SCALE GENOMIC DNA]</scope>
    <source>
        <strain evidence="2">CL2024</strain>
        <tissue evidence="2">Fresh tender leaves</tissue>
    </source>
</reference>
<organism evidence="2 3">
    <name type="scientific">Eucalyptus globulus</name>
    <name type="common">Tasmanian blue gum</name>
    <dbReference type="NCBI Taxonomy" id="34317"/>
    <lineage>
        <taxon>Eukaryota</taxon>
        <taxon>Viridiplantae</taxon>
        <taxon>Streptophyta</taxon>
        <taxon>Embryophyta</taxon>
        <taxon>Tracheophyta</taxon>
        <taxon>Spermatophyta</taxon>
        <taxon>Magnoliopsida</taxon>
        <taxon>eudicotyledons</taxon>
        <taxon>Gunneridae</taxon>
        <taxon>Pentapetalae</taxon>
        <taxon>rosids</taxon>
        <taxon>malvids</taxon>
        <taxon>Myrtales</taxon>
        <taxon>Myrtaceae</taxon>
        <taxon>Myrtoideae</taxon>
        <taxon>Eucalypteae</taxon>
        <taxon>Eucalyptus</taxon>
    </lineage>
</organism>